<gene>
    <name evidence="2" type="ORF">HX136_06450</name>
</gene>
<protein>
    <recommendedName>
        <fullName evidence="4">Phage protein</fullName>
    </recommendedName>
</protein>
<organism evidence="2 3">
    <name type="scientific">Escherichia coli</name>
    <dbReference type="NCBI Taxonomy" id="562"/>
    <lineage>
        <taxon>Bacteria</taxon>
        <taxon>Pseudomonadati</taxon>
        <taxon>Pseudomonadota</taxon>
        <taxon>Gammaproteobacteria</taxon>
        <taxon>Enterobacterales</taxon>
        <taxon>Enterobacteriaceae</taxon>
        <taxon>Escherichia</taxon>
    </lineage>
</organism>
<dbReference type="AlphaFoldDB" id="A0AB73UZQ6"/>
<evidence type="ECO:0000313" key="3">
    <source>
        <dbReference type="Proteomes" id="UP000509796"/>
    </source>
</evidence>
<name>A0AB73UZQ6_ECOLX</name>
<dbReference type="EMBL" id="CP058571">
    <property type="protein sequence ID" value="QLG56547.1"/>
    <property type="molecule type" value="Genomic_DNA"/>
</dbReference>
<evidence type="ECO:0000256" key="1">
    <source>
        <dbReference type="SAM" id="MobiDB-lite"/>
    </source>
</evidence>
<reference evidence="3" key="1">
    <citation type="submission" date="2020-06" db="EMBL/GenBank/DDBJ databases">
        <title>Identification and Characterisation of Fosfomycin Resistance in Escherichia coli Urinary Tract Infection Isolates from Australia.</title>
        <authorList>
            <person name="Mowlaboccus S."/>
            <person name="Daley D."/>
            <person name="Pang S."/>
            <person name="Gottlieb T."/>
            <person name="Nimmo G.R."/>
            <person name="George N."/>
            <person name="Korman T.M."/>
            <person name="Strietberg R."/>
            <person name="Robson J."/>
            <person name="Peachey G."/>
            <person name="Collignon P."/>
            <person name="Bradbury S."/>
            <person name="Colombi E."/>
            <person name="Ramsay J.P."/>
            <person name="Rogers B.A."/>
            <person name="Coombs G.W."/>
        </authorList>
    </citation>
    <scope>NUCLEOTIDE SEQUENCE [LARGE SCALE GENOMIC DNA]</scope>
    <source>
        <strain evidence="3">EC2</strain>
    </source>
</reference>
<accession>A0AB73UZQ6</accession>
<proteinExistence type="predicted"/>
<sequence length="124" mass="13880">MAMEKAKYRVLRLSHIHNNLWPEGSEIEYDGEPGSALEPINAAAKAAKKKADQKRGIVPVDSQPEPQDEDDGQEDTGGKDANTFSEDEAALRQQYEELFNKKPGNMNVETIKERIAEERQKLGV</sequence>
<feature type="region of interest" description="Disordered" evidence="1">
    <location>
        <begin position="47"/>
        <end position="90"/>
    </location>
</feature>
<evidence type="ECO:0000313" key="2">
    <source>
        <dbReference type="EMBL" id="QLG56547.1"/>
    </source>
</evidence>
<dbReference type="RefSeq" id="WP_048982085.1">
    <property type="nucleotide sequence ID" value="NZ_CP058571.1"/>
</dbReference>
<evidence type="ECO:0008006" key="4">
    <source>
        <dbReference type="Google" id="ProtNLM"/>
    </source>
</evidence>
<dbReference type="Proteomes" id="UP000509796">
    <property type="component" value="Chromosome"/>
</dbReference>